<dbReference type="STRING" id="1314800.A0A1B7N8B1"/>
<name>A0A1B7N8B1_9AGAM</name>
<dbReference type="GO" id="GO:0001006">
    <property type="term" value="F:RNA polymerase III type 3 promoter sequence-specific DNA binding"/>
    <property type="evidence" value="ECO:0007669"/>
    <property type="project" value="TreeGrafter"/>
</dbReference>
<evidence type="ECO:0000256" key="1">
    <source>
        <dbReference type="ARBA" id="ARBA00004123"/>
    </source>
</evidence>
<evidence type="ECO:0000256" key="3">
    <source>
        <dbReference type="ARBA" id="ARBA00023015"/>
    </source>
</evidence>
<dbReference type="Proteomes" id="UP000092154">
    <property type="component" value="Unassembled WGS sequence"/>
</dbReference>
<organism evidence="7 8">
    <name type="scientific">Rhizopogon vinicolor AM-OR11-026</name>
    <dbReference type="NCBI Taxonomy" id="1314800"/>
    <lineage>
        <taxon>Eukaryota</taxon>
        <taxon>Fungi</taxon>
        <taxon>Dikarya</taxon>
        <taxon>Basidiomycota</taxon>
        <taxon>Agaricomycotina</taxon>
        <taxon>Agaricomycetes</taxon>
        <taxon>Agaricomycetidae</taxon>
        <taxon>Boletales</taxon>
        <taxon>Suillineae</taxon>
        <taxon>Rhizopogonaceae</taxon>
        <taxon>Rhizopogon</taxon>
    </lineage>
</organism>
<evidence type="ECO:0000256" key="4">
    <source>
        <dbReference type="ARBA" id="ARBA00023125"/>
    </source>
</evidence>
<dbReference type="OrthoDB" id="3437960at2759"/>
<keyword evidence="4" id="KW-0238">DNA-binding</keyword>
<dbReference type="GO" id="GO:0000978">
    <property type="term" value="F:RNA polymerase II cis-regulatory region sequence-specific DNA binding"/>
    <property type="evidence" value="ECO:0007669"/>
    <property type="project" value="TreeGrafter"/>
</dbReference>
<dbReference type="PANTHER" id="PTHR13421:SF16">
    <property type="entry name" value="SNRNA-ACTIVATING PROTEIN COMPLEX SUBUNIT 3"/>
    <property type="match status" value="1"/>
</dbReference>
<comment type="similarity">
    <text evidence="2">Belongs to the SNAPC3/SRD2 family.</text>
</comment>
<evidence type="ECO:0000313" key="8">
    <source>
        <dbReference type="Proteomes" id="UP000092154"/>
    </source>
</evidence>
<keyword evidence="3" id="KW-0805">Transcription regulation</keyword>
<dbReference type="InParanoid" id="A0A1B7N8B1"/>
<evidence type="ECO:0008006" key="9">
    <source>
        <dbReference type="Google" id="ProtNLM"/>
    </source>
</evidence>
<evidence type="ECO:0000256" key="5">
    <source>
        <dbReference type="ARBA" id="ARBA00023163"/>
    </source>
</evidence>
<dbReference type="Pfam" id="PF12251">
    <property type="entry name" value="SNAPC3"/>
    <property type="match status" value="1"/>
</dbReference>
<reference evidence="7 8" key="1">
    <citation type="submission" date="2016-06" db="EMBL/GenBank/DDBJ databases">
        <title>Comparative genomics of the ectomycorrhizal sister species Rhizopogon vinicolor and Rhizopogon vesiculosus (Basidiomycota: Boletales) reveals a divergence of the mating type B locus.</title>
        <authorList>
            <consortium name="DOE Joint Genome Institute"/>
            <person name="Mujic A.B."/>
            <person name="Kuo A."/>
            <person name="Tritt A."/>
            <person name="Lipzen A."/>
            <person name="Chen C."/>
            <person name="Johnson J."/>
            <person name="Sharma A."/>
            <person name="Barry K."/>
            <person name="Grigoriev I.V."/>
            <person name="Spatafora J.W."/>
        </authorList>
    </citation>
    <scope>NUCLEOTIDE SEQUENCE [LARGE SCALE GENOMIC DNA]</scope>
    <source>
        <strain evidence="7 8">AM-OR11-026</strain>
    </source>
</reference>
<dbReference type="GO" id="GO:0003681">
    <property type="term" value="F:bent DNA binding"/>
    <property type="evidence" value="ECO:0007669"/>
    <property type="project" value="TreeGrafter"/>
</dbReference>
<evidence type="ECO:0000256" key="2">
    <source>
        <dbReference type="ARBA" id="ARBA00010410"/>
    </source>
</evidence>
<proteinExistence type="inferred from homology"/>
<dbReference type="InterPro" id="IPR022042">
    <property type="entry name" value="snRNA-activating_su3"/>
</dbReference>
<keyword evidence="6" id="KW-0539">Nucleus</keyword>
<dbReference type="GO" id="GO:0005634">
    <property type="term" value="C:nucleus"/>
    <property type="evidence" value="ECO:0007669"/>
    <property type="project" value="UniProtKB-SubCell"/>
</dbReference>
<dbReference type="GO" id="GO:0019185">
    <property type="term" value="C:snRNA-activating protein complex"/>
    <property type="evidence" value="ECO:0007669"/>
    <property type="project" value="TreeGrafter"/>
</dbReference>
<sequence>NSISELKSSIEEVWDNPLLSAHVLRQHESAIASVYDQADVPGARKRKRKRLEGSESAPGVPQLQERLDSVNLTCWGLTAESALCIRAAKNTDYNALDKLKKTGTGVLRTHSHKDVDAIISLTVYNRIPYLPSCLARSSQHAVLSTQTLDDLLRVIPCASSNLPVEKLDAEGDVSGYSIDDQGVEQHSGCLFCIEDLLYGDGRENTDYAEMLISHLQKLPEEKRPQIKTAATSTSETTFNALTLRLHQPYWLLHQGNCEHFIVVDQIRHAYSVFNFDPPAGYPLMLHLTPTLLDLCRACSKVPAVYSVVGDMRLGESPCLLCAPCWRTIGLPPKNYEDVMLIPLVKH</sequence>
<dbReference type="GO" id="GO:0042796">
    <property type="term" value="P:snRNA transcription by RNA polymerase III"/>
    <property type="evidence" value="ECO:0007669"/>
    <property type="project" value="TreeGrafter"/>
</dbReference>
<dbReference type="EMBL" id="KV448191">
    <property type="protein sequence ID" value="OAX41083.1"/>
    <property type="molecule type" value="Genomic_DNA"/>
</dbReference>
<dbReference type="GO" id="GO:0042795">
    <property type="term" value="P:snRNA transcription by RNA polymerase II"/>
    <property type="evidence" value="ECO:0007669"/>
    <property type="project" value="TreeGrafter"/>
</dbReference>
<keyword evidence="8" id="KW-1185">Reference proteome</keyword>
<keyword evidence="5" id="KW-0804">Transcription</keyword>
<accession>A0A1B7N8B1</accession>
<dbReference type="GO" id="GO:0001046">
    <property type="term" value="F:core promoter sequence-specific DNA binding"/>
    <property type="evidence" value="ECO:0007669"/>
    <property type="project" value="TreeGrafter"/>
</dbReference>
<evidence type="ECO:0000313" key="7">
    <source>
        <dbReference type="EMBL" id="OAX41083.1"/>
    </source>
</evidence>
<dbReference type="AlphaFoldDB" id="A0A1B7N8B1"/>
<gene>
    <name evidence="7" type="ORF">K503DRAFT_686222</name>
</gene>
<evidence type="ECO:0000256" key="6">
    <source>
        <dbReference type="ARBA" id="ARBA00023242"/>
    </source>
</evidence>
<feature type="non-terminal residue" evidence="7">
    <location>
        <position position="1"/>
    </location>
</feature>
<comment type="subcellular location">
    <subcellularLocation>
        <location evidence="1">Nucleus</location>
    </subcellularLocation>
</comment>
<dbReference type="PANTHER" id="PTHR13421">
    <property type="entry name" value="SNRNA-ACTIVATING PROTEIN COMPLEX SUBUNIT 3"/>
    <property type="match status" value="1"/>
</dbReference>
<protein>
    <recommendedName>
        <fullName evidence="9">snRNA-activating protein complex subunit 3</fullName>
    </recommendedName>
</protein>